<name>A0A645CGX3_9ZZZZ</name>
<evidence type="ECO:0000313" key="1">
    <source>
        <dbReference type="EMBL" id="MPM76185.1"/>
    </source>
</evidence>
<proteinExistence type="predicted"/>
<accession>A0A645CGX3</accession>
<protein>
    <submittedName>
        <fullName evidence="1">Uncharacterized protein</fullName>
    </submittedName>
</protein>
<sequence length="157" mass="17726">MGATLSFDFRRCHDCAQFQQCIRKPTGTGQNCTSKITPVQLDVASGQHRAHAVTEKEQRNVRVFCLDDFSQRTHIRDDLVESCLIRKTDRFADIPVRFAMAAMIVSVDDDSCFRQLASKSFIASDMFGVTMRNLHGSSRFLAIFRRPFNGINICSVA</sequence>
<comment type="caution">
    <text evidence="1">The sequence shown here is derived from an EMBL/GenBank/DDBJ whole genome shotgun (WGS) entry which is preliminary data.</text>
</comment>
<gene>
    <name evidence="1" type="ORF">SDC9_123181</name>
</gene>
<reference evidence="1" key="1">
    <citation type="submission" date="2019-08" db="EMBL/GenBank/DDBJ databases">
        <authorList>
            <person name="Kucharzyk K."/>
            <person name="Murdoch R.W."/>
            <person name="Higgins S."/>
            <person name="Loffler F."/>
        </authorList>
    </citation>
    <scope>NUCLEOTIDE SEQUENCE</scope>
</reference>
<organism evidence="1">
    <name type="scientific">bioreactor metagenome</name>
    <dbReference type="NCBI Taxonomy" id="1076179"/>
    <lineage>
        <taxon>unclassified sequences</taxon>
        <taxon>metagenomes</taxon>
        <taxon>ecological metagenomes</taxon>
    </lineage>
</organism>
<dbReference type="AlphaFoldDB" id="A0A645CGX3"/>
<dbReference type="EMBL" id="VSSQ01027118">
    <property type="protein sequence ID" value="MPM76185.1"/>
    <property type="molecule type" value="Genomic_DNA"/>
</dbReference>